<accession>A0A0S2KLD2</accession>
<proteinExistence type="predicted"/>
<keyword evidence="2" id="KW-1185">Reference proteome</keyword>
<dbReference type="RefSeq" id="WP_025066689.1">
    <property type="nucleotide sequence ID" value="NZ_CP013195.1"/>
</dbReference>
<dbReference type="EMBL" id="CP013195">
    <property type="protein sequence ID" value="ALO49121.1"/>
    <property type="molecule type" value="Genomic_DNA"/>
</dbReference>
<dbReference type="Proteomes" id="UP000056252">
    <property type="component" value="Chromosome"/>
</dbReference>
<evidence type="ECO:0000313" key="2">
    <source>
        <dbReference type="Proteomes" id="UP000056252"/>
    </source>
</evidence>
<protein>
    <submittedName>
        <fullName evidence="1">Uncharacterized protein</fullName>
    </submittedName>
</protein>
<dbReference type="KEGG" id="peo:AS203_08490"/>
<name>A0A0S2KLD2_9BACT</name>
<dbReference type="OrthoDB" id="1071849at2"/>
<evidence type="ECO:0000313" key="1">
    <source>
        <dbReference type="EMBL" id="ALO49121.1"/>
    </source>
</evidence>
<gene>
    <name evidence="1" type="ORF">AS203_08490</name>
</gene>
<organism evidence="1 2">
    <name type="scientific">Hoylesella enoeca</name>
    <dbReference type="NCBI Taxonomy" id="76123"/>
    <lineage>
        <taxon>Bacteria</taxon>
        <taxon>Pseudomonadati</taxon>
        <taxon>Bacteroidota</taxon>
        <taxon>Bacteroidia</taxon>
        <taxon>Bacteroidales</taxon>
        <taxon>Prevotellaceae</taxon>
        <taxon>Hoylesella</taxon>
    </lineage>
</organism>
<dbReference type="AlphaFoldDB" id="A0A0S2KLD2"/>
<reference evidence="2" key="1">
    <citation type="submission" date="2015-11" db="EMBL/GenBank/DDBJ databases">
        <authorList>
            <person name="Holder M.E."/>
            <person name="Ajami N.J."/>
            <person name="Petrosino J.F."/>
        </authorList>
    </citation>
    <scope>NUCLEOTIDE SEQUENCE [LARGE SCALE GENOMIC DNA]</scope>
    <source>
        <strain evidence="2">F0113</strain>
    </source>
</reference>
<sequence>MEVRILFCWAGNVYNWRGTWPFSCVPSPGDTLGIQSFIEEGHIKADEEDVVFKGSNLYRYRGLEVSLEGLLSNEYNTKVVSVNWTGTGIEIEITTDMYQQRDSIGSNLWEEKIE</sequence>